<keyword evidence="1" id="KW-0963">Cytoplasm</keyword>
<gene>
    <name evidence="7" type="ORF">UFOPK1392_02178</name>
</gene>
<dbReference type="EMBL" id="CAEMXZ010000143">
    <property type="protein sequence ID" value="CAB4324409.1"/>
    <property type="molecule type" value="Genomic_DNA"/>
</dbReference>
<keyword evidence="3" id="KW-0159">Chromosome partition</keyword>
<keyword evidence="4" id="KW-0131">Cell cycle</keyword>
<dbReference type="PANTHER" id="PTHR34298:SF2">
    <property type="entry name" value="SEGREGATION AND CONDENSATION PROTEIN B"/>
    <property type="match status" value="1"/>
</dbReference>
<evidence type="ECO:0000256" key="2">
    <source>
        <dbReference type="ARBA" id="ARBA00022618"/>
    </source>
</evidence>
<evidence type="ECO:0000313" key="7">
    <source>
        <dbReference type="EMBL" id="CAB4324409.1"/>
    </source>
</evidence>
<dbReference type="AlphaFoldDB" id="A0A6J5YL78"/>
<dbReference type="InterPro" id="IPR005234">
    <property type="entry name" value="ScpB_csome_segregation"/>
</dbReference>
<evidence type="ECO:0000256" key="6">
    <source>
        <dbReference type="SAM" id="MobiDB-lite"/>
    </source>
</evidence>
<keyword evidence="2" id="KW-0132">Cell division</keyword>
<protein>
    <submittedName>
        <fullName evidence="7">Unannotated protein</fullName>
    </submittedName>
</protein>
<organism evidence="7">
    <name type="scientific">freshwater metagenome</name>
    <dbReference type="NCBI Taxonomy" id="449393"/>
    <lineage>
        <taxon>unclassified sequences</taxon>
        <taxon>metagenomes</taxon>
        <taxon>ecological metagenomes</taxon>
    </lineage>
</organism>
<feature type="coiled-coil region" evidence="5">
    <location>
        <begin position="26"/>
        <end position="53"/>
    </location>
</feature>
<sequence>MSAESRRALEAIIMVTDSPLEAEVLAQLTEQSIAEVESQLAELAAEYADQERGFQLAHVAGGWRFQSHPAMAPYVERFVLEGQSAKLSAAALETLAIVAYKQPLSRAQIAAIRGVSVDSVVRTLEQRGYIGEVARDPGPGQAVLFGTTPLFLERLGINSVSDLPSVAEFVPGADVVEALEHGLRVDALAVPAPDASGSTDERPTLDDLLDGDPSA</sequence>
<dbReference type="Gene3D" id="1.10.10.10">
    <property type="entry name" value="Winged helix-like DNA-binding domain superfamily/Winged helix DNA-binding domain"/>
    <property type="match status" value="2"/>
</dbReference>
<feature type="region of interest" description="Disordered" evidence="6">
    <location>
        <begin position="191"/>
        <end position="215"/>
    </location>
</feature>
<name>A0A6J5YL78_9ZZZZ</name>
<dbReference type="GO" id="GO:0051301">
    <property type="term" value="P:cell division"/>
    <property type="evidence" value="ECO:0007669"/>
    <property type="project" value="UniProtKB-KW"/>
</dbReference>
<dbReference type="GO" id="GO:0051304">
    <property type="term" value="P:chromosome separation"/>
    <property type="evidence" value="ECO:0007669"/>
    <property type="project" value="InterPro"/>
</dbReference>
<dbReference type="SUPFAM" id="SSF46785">
    <property type="entry name" value="Winged helix' DNA-binding domain"/>
    <property type="match status" value="2"/>
</dbReference>
<evidence type="ECO:0000256" key="1">
    <source>
        <dbReference type="ARBA" id="ARBA00022490"/>
    </source>
</evidence>
<proteinExistence type="predicted"/>
<dbReference type="NCBIfam" id="TIGR00281">
    <property type="entry name" value="SMC-Scp complex subunit ScpB"/>
    <property type="match status" value="1"/>
</dbReference>
<dbReference type="InterPro" id="IPR036388">
    <property type="entry name" value="WH-like_DNA-bd_sf"/>
</dbReference>
<keyword evidence="5" id="KW-0175">Coiled coil</keyword>
<dbReference type="InterPro" id="IPR036390">
    <property type="entry name" value="WH_DNA-bd_sf"/>
</dbReference>
<accession>A0A6J5YL78</accession>
<dbReference type="Pfam" id="PF04079">
    <property type="entry name" value="SMC_ScpB"/>
    <property type="match status" value="1"/>
</dbReference>
<dbReference type="PANTHER" id="PTHR34298">
    <property type="entry name" value="SEGREGATION AND CONDENSATION PROTEIN B"/>
    <property type="match status" value="1"/>
</dbReference>
<evidence type="ECO:0000256" key="5">
    <source>
        <dbReference type="SAM" id="Coils"/>
    </source>
</evidence>
<evidence type="ECO:0000256" key="3">
    <source>
        <dbReference type="ARBA" id="ARBA00022829"/>
    </source>
</evidence>
<reference evidence="7" key="1">
    <citation type="submission" date="2020-05" db="EMBL/GenBank/DDBJ databases">
        <authorList>
            <person name="Chiriac C."/>
            <person name="Salcher M."/>
            <person name="Ghai R."/>
            <person name="Kavagutti S V."/>
        </authorList>
    </citation>
    <scope>NUCLEOTIDE SEQUENCE</scope>
</reference>
<evidence type="ECO:0000256" key="4">
    <source>
        <dbReference type="ARBA" id="ARBA00023306"/>
    </source>
</evidence>